<dbReference type="Proteomes" id="UP000443843">
    <property type="component" value="Unassembled WGS sequence"/>
</dbReference>
<evidence type="ECO:0000313" key="3">
    <source>
        <dbReference type="EMBL" id="MWB77195.1"/>
    </source>
</evidence>
<keyword evidence="1" id="KW-0812">Transmembrane</keyword>
<dbReference type="GO" id="GO:0016020">
    <property type="term" value="C:membrane"/>
    <property type="evidence" value="ECO:0007669"/>
    <property type="project" value="GOC"/>
</dbReference>
<organism evidence="3 4">
    <name type="scientific">Pseudooceanicola pacificus</name>
    <dbReference type="NCBI Taxonomy" id="2676438"/>
    <lineage>
        <taxon>Bacteria</taxon>
        <taxon>Pseudomonadati</taxon>
        <taxon>Pseudomonadota</taxon>
        <taxon>Alphaproteobacteria</taxon>
        <taxon>Rhodobacterales</taxon>
        <taxon>Paracoccaceae</taxon>
        <taxon>Pseudooceanicola</taxon>
    </lineage>
</organism>
<proteinExistence type="predicted"/>
<feature type="domain" description="Fatty acid desaturase" evidence="2">
    <location>
        <begin position="59"/>
        <end position="291"/>
    </location>
</feature>
<keyword evidence="4" id="KW-1185">Reference proteome</keyword>
<keyword evidence="1" id="KW-1133">Transmembrane helix</keyword>
<sequence length="303" mass="33943">MSDGPAPPADHRIVLSAIPPEARARLSTRRNAPGVARLLAHGGAVGLLGWAIAARVPGWPLLMLPQGVLLAFLFTLEHECTHTTPFRSRRLNEVVGHVTGALGMLPFLWFRHFHLAHHRHTNLPGLDPELDSPKPDALRAWLWHVSGLPLWYGNLALVIRLARGRERPAYLPARARPRAEAEARGLLILYTLVALSLIWTPLPFWIWLLPSVLGQPLLRIYLLAEHGDCPRTANMLENTRTTFTTALVRLIAWNMPYHIEHHAMPAAPFHALPALHGHMRRALRTTAPGYAAFTRAYLARRRP</sequence>
<feature type="transmembrane region" description="Helical" evidence="1">
    <location>
        <begin position="183"/>
        <end position="199"/>
    </location>
</feature>
<dbReference type="Pfam" id="PF00487">
    <property type="entry name" value="FA_desaturase"/>
    <property type="match status" value="1"/>
</dbReference>
<dbReference type="RefSeq" id="WP_160381466.1">
    <property type="nucleotide sequence ID" value="NZ_WNXQ01000002.1"/>
</dbReference>
<accession>A0A844W275</accession>
<feature type="transmembrane region" description="Helical" evidence="1">
    <location>
        <begin position="141"/>
        <end position="162"/>
    </location>
</feature>
<protein>
    <submittedName>
        <fullName evidence="3">Fatty acid desaturase</fullName>
    </submittedName>
</protein>
<name>A0A844W275_9RHOB</name>
<keyword evidence="1" id="KW-0472">Membrane</keyword>
<dbReference type="InterPro" id="IPR005804">
    <property type="entry name" value="FA_desaturase_dom"/>
</dbReference>
<evidence type="ECO:0000313" key="4">
    <source>
        <dbReference type="Proteomes" id="UP000443843"/>
    </source>
</evidence>
<feature type="transmembrane region" description="Helical" evidence="1">
    <location>
        <begin position="59"/>
        <end position="78"/>
    </location>
</feature>
<reference evidence="3 4" key="1">
    <citation type="submission" date="2019-11" db="EMBL/GenBank/DDBJ databases">
        <title>Pseudooceanicola pacifica sp. nov., isolated from deep-sea sediment of the Pacific Ocean.</title>
        <authorList>
            <person name="Lyu L."/>
        </authorList>
    </citation>
    <scope>NUCLEOTIDE SEQUENCE [LARGE SCALE GENOMIC DNA]</scope>
    <source>
        <strain evidence="3 4">216_PA32_1</strain>
    </source>
</reference>
<comment type="caution">
    <text evidence="3">The sequence shown here is derived from an EMBL/GenBank/DDBJ whole genome shotgun (WGS) entry which is preliminary data.</text>
</comment>
<dbReference type="AlphaFoldDB" id="A0A844W275"/>
<dbReference type="PANTHER" id="PTHR12879:SF8">
    <property type="entry name" value="SPHINGOLIPID DELTA(4)-DESATURASE DES1"/>
    <property type="match status" value="1"/>
</dbReference>
<dbReference type="GO" id="GO:0046513">
    <property type="term" value="P:ceramide biosynthetic process"/>
    <property type="evidence" value="ECO:0007669"/>
    <property type="project" value="TreeGrafter"/>
</dbReference>
<evidence type="ECO:0000259" key="2">
    <source>
        <dbReference type="Pfam" id="PF00487"/>
    </source>
</evidence>
<dbReference type="EMBL" id="WNXQ01000002">
    <property type="protein sequence ID" value="MWB77195.1"/>
    <property type="molecule type" value="Genomic_DNA"/>
</dbReference>
<evidence type="ECO:0000256" key="1">
    <source>
        <dbReference type="SAM" id="Phobius"/>
    </source>
</evidence>
<dbReference type="PANTHER" id="PTHR12879">
    <property type="entry name" value="SPHINGOLIPID DELTA 4 DESATURASE/C-4 HYDROXYLASE PROTEIN DES2"/>
    <property type="match status" value="1"/>
</dbReference>
<feature type="transmembrane region" description="Helical" evidence="1">
    <location>
        <begin position="90"/>
        <end position="110"/>
    </location>
</feature>
<gene>
    <name evidence="3" type="ORF">GLS40_04080</name>
</gene>
<dbReference type="GO" id="GO:0042284">
    <property type="term" value="F:sphingolipid delta-4 desaturase activity"/>
    <property type="evidence" value="ECO:0007669"/>
    <property type="project" value="TreeGrafter"/>
</dbReference>